<dbReference type="InterPro" id="IPR008162">
    <property type="entry name" value="Pyrophosphatase"/>
</dbReference>
<dbReference type="Proteomes" id="UP000515159">
    <property type="component" value="Chromosome 4"/>
</dbReference>
<keyword evidence="8" id="KW-0007">Acetylation</keyword>
<evidence type="ECO:0000313" key="11">
    <source>
        <dbReference type="RefSeq" id="XP_033799337.1"/>
    </source>
</evidence>
<dbReference type="PANTHER" id="PTHR10286">
    <property type="entry name" value="INORGANIC PYROPHOSPHATASE"/>
    <property type="match status" value="1"/>
</dbReference>
<proteinExistence type="inferred from homology"/>
<evidence type="ECO:0000256" key="8">
    <source>
        <dbReference type="ARBA" id="ARBA00022990"/>
    </source>
</evidence>
<evidence type="ECO:0000256" key="7">
    <source>
        <dbReference type="ARBA" id="ARBA00022842"/>
    </source>
</evidence>
<feature type="region of interest" description="Disordered" evidence="9">
    <location>
        <begin position="1"/>
        <end position="40"/>
    </location>
</feature>
<evidence type="ECO:0000256" key="9">
    <source>
        <dbReference type="SAM" id="MobiDB-lite"/>
    </source>
</evidence>
<reference evidence="11" key="1">
    <citation type="submission" date="2025-08" db="UniProtKB">
        <authorList>
            <consortium name="RefSeq"/>
        </authorList>
    </citation>
    <scope>IDENTIFICATION</scope>
</reference>
<evidence type="ECO:0000256" key="5">
    <source>
        <dbReference type="ARBA" id="ARBA00022723"/>
    </source>
</evidence>
<dbReference type="KEGG" id="gsh:117359953"/>
<dbReference type="GO" id="GO:0004427">
    <property type="term" value="F:inorganic diphosphate phosphatase activity"/>
    <property type="evidence" value="ECO:0007669"/>
    <property type="project" value="UniProtKB-EC"/>
</dbReference>
<dbReference type="FunFam" id="3.90.80.10:FF:000005">
    <property type="entry name" value="Pyrophosphatase (inorganic) 2"/>
    <property type="match status" value="1"/>
</dbReference>
<dbReference type="CDD" id="cd00412">
    <property type="entry name" value="pyrophosphatase"/>
    <property type="match status" value="1"/>
</dbReference>
<keyword evidence="5" id="KW-0479">Metal-binding</keyword>
<dbReference type="GO" id="GO:0000287">
    <property type="term" value="F:magnesium ion binding"/>
    <property type="evidence" value="ECO:0007669"/>
    <property type="project" value="InterPro"/>
</dbReference>
<dbReference type="CTD" id="5464"/>
<dbReference type="InParanoid" id="A0A6P8QL84"/>
<dbReference type="SUPFAM" id="SSF50324">
    <property type="entry name" value="Inorganic pyrophosphatase"/>
    <property type="match status" value="1"/>
</dbReference>
<protein>
    <recommendedName>
        <fullName evidence="4">inorganic diphosphatase</fullName>
        <ecNumber evidence="4">3.6.1.1</ecNumber>
    </recommendedName>
</protein>
<dbReference type="GO" id="GO:0005737">
    <property type="term" value="C:cytoplasm"/>
    <property type="evidence" value="ECO:0007669"/>
    <property type="project" value="InterPro"/>
</dbReference>
<gene>
    <name evidence="11" type="primary">PPA1</name>
</gene>
<keyword evidence="10" id="KW-1185">Reference proteome</keyword>
<dbReference type="OrthoDB" id="1608002at2759"/>
<organism evidence="10 11">
    <name type="scientific">Geotrypetes seraphini</name>
    <name type="common">Gaboon caecilian</name>
    <name type="synonym">Caecilia seraphini</name>
    <dbReference type="NCBI Taxonomy" id="260995"/>
    <lineage>
        <taxon>Eukaryota</taxon>
        <taxon>Metazoa</taxon>
        <taxon>Chordata</taxon>
        <taxon>Craniata</taxon>
        <taxon>Vertebrata</taxon>
        <taxon>Euteleostomi</taxon>
        <taxon>Amphibia</taxon>
        <taxon>Gymnophiona</taxon>
        <taxon>Geotrypetes</taxon>
    </lineage>
</organism>
<comment type="cofactor">
    <cofactor evidence="1">
        <name>Mg(2+)</name>
        <dbReference type="ChEBI" id="CHEBI:18420"/>
    </cofactor>
</comment>
<dbReference type="AlphaFoldDB" id="A0A6P8QL84"/>
<evidence type="ECO:0000256" key="3">
    <source>
        <dbReference type="ARBA" id="ARBA00011738"/>
    </source>
</evidence>
<name>A0A6P8QL84_GEOSA</name>
<dbReference type="Pfam" id="PF00719">
    <property type="entry name" value="Pyrophosphatase"/>
    <property type="match status" value="1"/>
</dbReference>
<dbReference type="EC" id="3.6.1.1" evidence="4"/>
<sequence length="345" mass="38974">MSSKQKPSLLKQWFSRDSRGSNGSAATFPGSGKSSRSNGMGYSVEERASLNSLEYRLFFKNAKGEYISPFHDIPLYADEQKDSTGCLGIRPRKQTEEQNVFNMVVEVPRWTNAKMEINTKDPLNPVRQDVKKGKLRYVANVFPHKGYIWNYGALPQTWEDPKHIDPNTGFGGDNDPIDVCEIGTKVCQRGEVIKVKILGTLALIDEGETDWKLIVINVDDPDATNYNNIDDVRRLKPDYLESTVHWFRTYKVPDGKPENKFAFNGEFKDKDFAIDVIKITHKYWKALVTKNTDGGQISCTNTTVANSPFQCTQAAAKAIVEVTPPCGNAIPVPNEVDKWFYYQKN</sequence>
<evidence type="ECO:0000256" key="6">
    <source>
        <dbReference type="ARBA" id="ARBA00022801"/>
    </source>
</evidence>
<evidence type="ECO:0000256" key="2">
    <source>
        <dbReference type="ARBA" id="ARBA00006220"/>
    </source>
</evidence>
<dbReference type="RefSeq" id="XP_033799337.1">
    <property type="nucleotide sequence ID" value="XM_033943446.1"/>
</dbReference>
<dbReference type="PROSITE" id="PS00387">
    <property type="entry name" value="PPASE"/>
    <property type="match status" value="1"/>
</dbReference>
<dbReference type="Gene3D" id="3.90.80.10">
    <property type="entry name" value="Inorganic pyrophosphatase"/>
    <property type="match status" value="1"/>
</dbReference>
<accession>A0A6P8QL84</accession>
<dbReference type="GeneID" id="117359953"/>
<comment type="similarity">
    <text evidence="2">Belongs to the PPase family.</text>
</comment>
<comment type="subunit">
    <text evidence="3">Homodimer.</text>
</comment>
<evidence type="ECO:0000256" key="1">
    <source>
        <dbReference type="ARBA" id="ARBA00001946"/>
    </source>
</evidence>
<evidence type="ECO:0000313" key="10">
    <source>
        <dbReference type="Proteomes" id="UP000515159"/>
    </source>
</evidence>
<dbReference type="InterPro" id="IPR036649">
    <property type="entry name" value="Pyrophosphatase_sf"/>
</dbReference>
<keyword evidence="7" id="KW-0460">Magnesium</keyword>
<dbReference type="FunCoup" id="A0A6P8QL84">
    <property type="interactions" value="1665"/>
</dbReference>
<evidence type="ECO:0000256" key="4">
    <source>
        <dbReference type="ARBA" id="ARBA00012146"/>
    </source>
</evidence>
<dbReference type="GO" id="GO:0006796">
    <property type="term" value="P:phosphate-containing compound metabolic process"/>
    <property type="evidence" value="ECO:0007669"/>
    <property type="project" value="InterPro"/>
</dbReference>
<keyword evidence="6" id="KW-0378">Hydrolase</keyword>